<comment type="caution">
    <text evidence="1">The sequence shown here is derived from an EMBL/GenBank/DDBJ whole genome shotgun (WGS) entry which is preliminary data.</text>
</comment>
<proteinExistence type="predicted"/>
<protein>
    <submittedName>
        <fullName evidence="1">Uncharacterized protein</fullName>
    </submittedName>
</protein>
<name>A0ACB6QTR1_9PLEO</name>
<evidence type="ECO:0000313" key="1">
    <source>
        <dbReference type="EMBL" id="KAF2470261.1"/>
    </source>
</evidence>
<dbReference type="Proteomes" id="UP000799755">
    <property type="component" value="Unassembled WGS sequence"/>
</dbReference>
<organism evidence="1 2">
    <name type="scientific">Lindgomyces ingoldianus</name>
    <dbReference type="NCBI Taxonomy" id="673940"/>
    <lineage>
        <taxon>Eukaryota</taxon>
        <taxon>Fungi</taxon>
        <taxon>Dikarya</taxon>
        <taxon>Ascomycota</taxon>
        <taxon>Pezizomycotina</taxon>
        <taxon>Dothideomycetes</taxon>
        <taxon>Pleosporomycetidae</taxon>
        <taxon>Pleosporales</taxon>
        <taxon>Lindgomycetaceae</taxon>
        <taxon>Lindgomyces</taxon>
    </lineage>
</organism>
<sequence>MQPPSLPLTPLALSLPASPPLPSNSSRELLTVGHSHHGIRTQQSGSGESSVPAQAVEAELGLSQQLQRIKKRFQDKSSPPAGAREFRLIRKSLEKLYLPLAQAPRIYAVLWLIDQTAKADAFDVNNGFTDAAFPFSLGTLPDALDASIKEQFLQTQEAVMTAGARIENGQHVQAQFGTLGFELQVRLSMDEWIVESEQTEKRYTLLRRDARRNWPNHTLLDEYTTFLKGLRHEHLADFIGSFIDEHWIRANLPSVGILLSPPAEMLLCDHLNIIAQRRSEDLEAQERLTKSFGCLANGLEFLQHHKLRPVATTQTIIVYHKQLKLITGFNDDSYERMVYEGAMSYREPYDNIYAYAWTYSQRSSRSAIRWLGLVFLDILTALRRRSLVIRYHRETESWLRDPHWHIWQALVYKLAERSSVDAMVPLGWIKEMMSESNDPELTITQVADKIRAYPRDGEGSRFCGSCCMNSAVQASENPSTASQLFKIV</sequence>
<dbReference type="EMBL" id="MU003508">
    <property type="protein sequence ID" value="KAF2470261.1"/>
    <property type="molecule type" value="Genomic_DNA"/>
</dbReference>
<reference evidence="1" key="1">
    <citation type="journal article" date="2020" name="Stud. Mycol.">
        <title>101 Dothideomycetes genomes: a test case for predicting lifestyles and emergence of pathogens.</title>
        <authorList>
            <person name="Haridas S."/>
            <person name="Albert R."/>
            <person name="Binder M."/>
            <person name="Bloem J."/>
            <person name="Labutti K."/>
            <person name="Salamov A."/>
            <person name="Andreopoulos B."/>
            <person name="Baker S."/>
            <person name="Barry K."/>
            <person name="Bills G."/>
            <person name="Bluhm B."/>
            <person name="Cannon C."/>
            <person name="Castanera R."/>
            <person name="Culley D."/>
            <person name="Daum C."/>
            <person name="Ezra D."/>
            <person name="Gonzalez J."/>
            <person name="Henrissat B."/>
            <person name="Kuo A."/>
            <person name="Liang C."/>
            <person name="Lipzen A."/>
            <person name="Lutzoni F."/>
            <person name="Magnuson J."/>
            <person name="Mondo S."/>
            <person name="Nolan M."/>
            <person name="Ohm R."/>
            <person name="Pangilinan J."/>
            <person name="Park H.-J."/>
            <person name="Ramirez L."/>
            <person name="Alfaro M."/>
            <person name="Sun H."/>
            <person name="Tritt A."/>
            <person name="Yoshinaga Y."/>
            <person name="Zwiers L.-H."/>
            <person name="Turgeon B."/>
            <person name="Goodwin S."/>
            <person name="Spatafora J."/>
            <person name="Crous P."/>
            <person name="Grigoriev I."/>
        </authorList>
    </citation>
    <scope>NUCLEOTIDE SEQUENCE</scope>
    <source>
        <strain evidence="1">ATCC 200398</strain>
    </source>
</reference>
<keyword evidence="2" id="KW-1185">Reference proteome</keyword>
<evidence type="ECO:0000313" key="2">
    <source>
        <dbReference type="Proteomes" id="UP000799755"/>
    </source>
</evidence>
<accession>A0ACB6QTR1</accession>
<gene>
    <name evidence="1" type="ORF">BDR25DRAFT_314502</name>
</gene>